<feature type="transmembrane region" description="Helical" evidence="8">
    <location>
        <begin position="220"/>
        <end position="238"/>
    </location>
</feature>
<evidence type="ECO:0000256" key="5">
    <source>
        <dbReference type="ARBA" id="ARBA00022692"/>
    </source>
</evidence>
<dbReference type="EMBL" id="LCNV01000023">
    <property type="protein sequence ID" value="KKU63472.1"/>
    <property type="molecule type" value="Genomic_DNA"/>
</dbReference>
<dbReference type="PANTHER" id="PTHR33908:SF11">
    <property type="entry name" value="MEMBRANE PROTEIN"/>
    <property type="match status" value="1"/>
</dbReference>
<evidence type="ECO:0000256" key="2">
    <source>
        <dbReference type="ARBA" id="ARBA00022475"/>
    </source>
</evidence>
<dbReference type="Pfam" id="PF13231">
    <property type="entry name" value="PMT_2"/>
    <property type="match status" value="1"/>
</dbReference>
<dbReference type="InterPro" id="IPR038731">
    <property type="entry name" value="RgtA/B/C-like"/>
</dbReference>
<evidence type="ECO:0000313" key="11">
    <source>
        <dbReference type="Proteomes" id="UP000034364"/>
    </source>
</evidence>
<evidence type="ECO:0000256" key="7">
    <source>
        <dbReference type="ARBA" id="ARBA00023136"/>
    </source>
</evidence>
<organism evidence="10 11">
    <name type="scientific">Candidatus Amesbacteria bacterium GW2011_GWA1_47_16</name>
    <dbReference type="NCBI Taxonomy" id="1618353"/>
    <lineage>
        <taxon>Bacteria</taxon>
        <taxon>Candidatus Amesiibacteriota</taxon>
    </lineage>
</organism>
<reference evidence="10 11" key="1">
    <citation type="journal article" date="2015" name="Nature">
        <title>rRNA introns, odd ribosomes, and small enigmatic genomes across a large radiation of phyla.</title>
        <authorList>
            <person name="Brown C.T."/>
            <person name="Hug L.A."/>
            <person name="Thomas B.C."/>
            <person name="Sharon I."/>
            <person name="Castelle C.J."/>
            <person name="Singh A."/>
            <person name="Wilkins M.J."/>
            <person name="Williams K.H."/>
            <person name="Banfield J.F."/>
        </authorList>
    </citation>
    <scope>NUCLEOTIDE SEQUENCE [LARGE SCALE GENOMIC DNA]</scope>
</reference>
<evidence type="ECO:0000256" key="8">
    <source>
        <dbReference type="SAM" id="Phobius"/>
    </source>
</evidence>
<keyword evidence="4" id="KW-0808">Transferase</keyword>
<dbReference type="InterPro" id="IPR050297">
    <property type="entry name" value="LipidA_mod_glycosyltrf_83"/>
</dbReference>
<dbReference type="GO" id="GO:0005886">
    <property type="term" value="C:plasma membrane"/>
    <property type="evidence" value="ECO:0007669"/>
    <property type="project" value="UniProtKB-SubCell"/>
</dbReference>
<keyword evidence="2" id="KW-1003">Cell membrane</keyword>
<accession>A0A0G1S2A9</accession>
<dbReference type="GO" id="GO:0009103">
    <property type="term" value="P:lipopolysaccharide biosynthetic process"/>
    <property type="evidence" value="ECO:0007669"/>
    <property type="project" value="UniProtKB-ARBA"/>
</dbReference>
<evidence type="ECO:0000256" key="1">
    <source>
        <dbReference type="ARBA" id="ARBA00004651"/>
    </source>
</evidence>
<feature type="transmembrane region" description="Helical" evidence="8">
    <location>
        <begin position="296"/>
        <end position="318"/>
    </location>
</feature>
<feature type="domain" description="Glycosyltransferase RgtA/B/C/D-like" evidence="9">
    <location>
        <begin position="101"/>
        <end position="231"/>
    </location>
</feature>
<name>A0A0G1S2A9_9BACT</name>
<dbReference type="AlphaFoldDB" id="A0A0G1S2A9"/>
<proteinExistence type="predicted"/>
<keyword evidence="5 8" id="KW-0812">Transmembrane</keyword>
<gene>
    <name evidence="10" type="ORF">UX87_C0023G0006</name>
</gene>
<feature type="transmembrane region" description="Helical" evidence="8">
    <location>
        <begin position="175"/>
        <end position="191"/>
    </location>
</feature>
<feature type="transmembrane region" description="Helical" evidence="8">
    <location>
        <begin position="325"/>
        <end position="344"/>
    </location>
</feature>
<feature type="transmembrane region" description="Helical" evidence="8">
    <location>
        <begin position="377"/>
        <end position="398"/>
    </location>
</feature>
<evidence type="ECO:0000259" key="9">
    <source>
        <dbReference type="Pfam" id="PF13231"/>
    </source>
</evidence>
<keyword evidence="6 8" id="KW-1133">Transmembrane helix</keyword>
<evidence type="ECO:0000256" key="4">
    <source>
        <dbReference type="ARBA" id="ARBA00022679"/>
    </source>
</evidence>
<feature type="transmembrane region" description="Helical" evidence="8">
    <location>
        <begin position="126"/>
        <end position="143"/>
    </location>
</feature>
<feature type="transmembrane region" description="Helical" evidence="8">
    <location>
        <begin position="197"/>
        <end position="213"/>
    </location>
</feature>
<evidence type="ECO:0000313" key="10">
    <source>
        <dbReference type="EMBL" id="KKU63472.1"/>
    </source>
</evidence>
<sequence>MKIYLLTLYLLLLCMAGVAFRFVGLNWDRGFLLHPDERFVSMVTQDLTLPAGIREYLDTASSPFNPHNRGYGFFVYGTFPLLLTKYLAQFNPEVSVLLLGRLLSAFADTAVILLLFLIGRRVFGRFLPGLIASAAYSLSVLPIQLSHFYAVDTFMVFFLVAAFYFLLIAITSRRLSICVLFFGLTGVFLAFGIASKVSAVIFAVVVFVGLIFLWRQSRSLILAILAGVVFVIAGYFSLRFTLPYLFADNRLITFSLNPKVLENWQQLQNLSNRDAYFPPAVQWFNVRPAPYVFENLTLWGLGIPLAIIVWLSLLYSPFVLRRHPLIALPLVAVMALGGYQLFQTAQPVRYYYPLFPFFALLAGFLIYWLFRSPGFRWLSVTLLLLLIIWPASFAGIYIRPHSRITASYWIYQHIPWGSILACEHWDDCIPLPFGSLTSSLFTHLELPLYGPDTRQKWQDLSGKLSRLDYILTTSNRLYGSINSVPEKYPVTIRYYDLLFSGGLGFTKVSEFTSRPNIPLKGIHTCLIPPFIHYGSVALPLQECPLPGISFVDDYADETFTVYDHPKVIIFQNTGRKSQDEIFSLLSPPDGS</sequence>
<comment type="subcellular location">
    <subcellularLocation>
        <location evidence="1">Cell membrane</location>
        <topology evidence="1">Multi-pass membrane protein</topology>
    </subcellularLocation>
</comment>
<dbReference type="GO" id="GO:0016763">
    <property type="term" value="F:pentosyltransferase activity"/>
    <property type="evidence" value="ECO:0007669"/>
    <property type="project" value="TreeGrafter"/>
</dbReference>
<keyword evidence="3" id="KW-0328">Glycosyltransferase</keyword>
<evidence type="ECO:0000256" key="3">
    <source>
        <dbReference type="ARBA" id="ARBA00022676"/>
    </source>
</evidence>
<evidence type="ECO:0000256" key="6">
    <source>
        <dbReference type="ARBA" id="ARBA00022989"/>
    </source>
</evidence>
<dbReference type="Proteomes" id="UP000034364">
    <property type="component" value="Unassembled WGS sequence"/>
</dbReference>
<keyword evidence="7 8" id="KW-0472">Membrane</keyword>
<feature type="transmembrane region" description="Helical" evidence="8">
    <location>
        <begin position="96"/>
        <end position="119"/>
    </location>
</feature>
<dbReference type="PANTHER" id="PTHR33908">
    <property type="entry name" value="MANNOSYLTRANSFERASE YKCB-RELATED"/>
    <property type="match status" value="1"/>
</dbReference>
<protein>
    <submittedName>
        <fullName evidence="10">Putative membrane protein</fullName>
    </submittedName>
</protein>
<feature type="transmembrane region" description="Helical" evidence="8">
    <location>
        <begin position="350"/>
        <end position="370"/>
    </location>
</feature>
<comment type="caution">
    <text evidence="10">The sequence shown here is derived from an EMBL/GenBank/DDBJ whole genome shotgun (WGS) entry which is preliminary data.</text>
</comment>
<feature type="transmembrane region" description="Helical" evidence="8">
    <location>
        <begin position="149"/>
        <end position="168"/>
    </location>
</feature>